<dbReference type="InterPro" id="IPR029052">
    <property type="entry name" value="Metallo-depent_PP-like"/>
</dbReference>
<dbReference type="Proteomes" id="UP000761411">
    <property type="component" value="Unassembled WGS sequence"/>
</dbReference>
<accession>A0A944GVY3</accession>
<dbReference type="PANTHER" id="PTHR11575:SF6">
    <property type="entry name" value="2',3'-CYCLIC-NUCLEOTIDE 2'-PHOSPHODIESTERASE_3'-NUCLEOTIDASE"/>
    <property type="match status" value="1"/>
</dbReference>
<evidence type="ECO:0000259" key="3">
    <source>
        <dbReference type="Pfam" id="PF00149"/>
    </source>
</evidence>
<dbReference type="GO" id="GO:0046872">
    <property type="term" value="F:metal ion binding"/>
    <property type="evidence" value="ECO:0007669"/>
    <property type="project" value="InterPro"/>
</dbReference>
<evidence type="ECO:0000313" key="6">
    <source>
        <dbReference type="Proteomes" id="UP000761411"/>
    </source>
</evidence>
<dbReference type="GO" id="GO:0000166">
    <property type="term" value="F:nucleotide binding"/>
    <property type="evidence" value="ECO:0007669"/>
    <property type="project" value="UniProtKB-KW"/>
</dbReference>
<protein>
    <submittedName>
        <fullName evidence="5">Bifunctional metallophosphatase/5'-nucleotidase</fullName>
    </submittedName>
</protein>
<dbReference type="PANTHER" id="PTHR11575">
    <property type="entry name" value="5'-NUCLEOTIDASE-RELATED"/>
    <property type="match status" value="1"/>
</dbReference>
<evidence type="ECO:0000256" key="1">
    <source>
        <dbReference type="ARBA" id="ARBA00022729"/>
    </source>
</evidence>
<dbReference type="SUPFAM" id="SSF55816">
    <property type="entry name" value="5'-nucleotidase (syn. UDP-sugar hydrolase), C-terminal domain"/>
    <property type="match status" value="1"/>
</dbReference>
<dbReference type="GO" id="GO:0009166">
    <property type="term" value="P:nucleotide catabolic process"/>
    <property type="evidence" value="ECO:0007669"/>
    <property type="project" value="InterPro"/>
</dbReference>
<feature type="domain" description="5'-Nucleotidase C-terminal" evidence="4">
    <location>
        <begin position="330"/>
        <end position="486"/>
    </location>
</feature>
<evidence type="ECO:0000259" key="4">
    <source>
        <dbReference type="Pfam" id="PF02872"/>
    </source>
</evidence>
<dbReference type="PROSITE" id="PS00786">
    <property type="entry name" value="5_NUCLEOTIDASE_2"/>
    <property type="match status" value="1"/>
</dbReference>
<dbReference type="InterPro" id="IPR004843">
    <property type="entry name" value="Calcineurin-like_PHP"/>
</dbReference>
<organism evidence="5 6">
    <name type="scientific">Mesobacillus boroniphilus</name>
    <dbReference type="NCBI Taxonomy" id="308892"/>
    <lineage>
        <taxon>Bacteria</taxon>
        <taxon>Bacillati</taxon>
        <taxon>Bacillota</taxon>
        <taxon>Bacilli</taxon>
        <taxon>Bacillales</taxon>
        <taxon>Bacillaceae</taxon>
        <taxon>Mesobacillus</taxon>
    </lineage>
</organism>
<dbReference type="Pfam" id="PF02872">
    <property type="entry name" value="5_nucleotid_C"/>
    <property type="match status" value="1"/>
</dbReference>
<proteinExistence type="inferred from homology"/>
<dbReference type="Gene3D" id="3.90.780.10">
    <property type="entry name" value="5'-Nucleotidase, C-terminal domain"/>
    <property type="match status" value="1"/>
</dbReference>
<evidence type="ECO:0000313" key="5">
    <source>
        <dbReference type="EMBL" id="MBS8264039.1"/>
    </source>
</evidence>
<dbReference type="InterPro" id="IPR036907">
    <property type="entry name" value="5'-Nucleotdase_C_sf"/>
</dbReference>
<dbReference type="AlphaFoldDB" id="A0A944GVY3"/>
<dbReference type="Gene3D" id="3.60.21.10">
    <property type="match status" value="1"/>
</dbReference>
<name>A0A944GVY3_9BACI</name>
<keyword evidence="6" id="KW-1185">Reference proteome</keyword>
<dbReference type="PRINTS" id="PR01607">
    <property type="entry name" value="APYRASEFAMLY"/>
</dbReference>
<comment type="similarity">
    <text evidence="2">Belongs to the 5'-nucleotidase family.</text>
</comment>
<gene>
    <name evidence="5" type="ORF">DYI25_06280</name>
</gene>
<evidence type="ECO:0000256" key="2">
    <source>
        <dbReference type="RuleBase" id="RU362119"/>
    </source>
</evidence>
<keyword evidence="1" id="KW-0732">Signal</keyword>
<dbReference type="InterPro" id="IPR006179">
    <property type="entry name" value="5_nucleotidase/apyrase"/>
</dbReference>
<dbReference type="EMBL" id="QTKX01000001">
    <property type="protein sequence ID" value="MBS8264039.1"/>
    <property type="molecule type" value="Genomic_DNA"/>
</dbReference>
<dbReference type="InterPro" id="IPR006146">
    <property type="entry name" value="5'-Nucleotdase_CS"/>
</dbReference>
<keyword evidence="2" id="KW-0547">Nucleotide-binding</keyword>
<dbReference type="GO" id="GO:0030288">
    <property type="term" value="C:outer membrane-bounded periplasmic space"/>
    <property type="evidence" value="ECO:0007669"/>
    <property type="project" value="TreeGrafter"/>
</dbReference>
<reference evidence="5 6" key="1">
    <citation type="journal article" date="2021" name="Microorganisms">
        <title>Bacterial Dimethylsulfoniopropionate Biosynthesis in the East China Sea.</title>
        <authorList>
            <person name="Liu J."/>
            <person name="Zhang Y."/>
            <person name="Liu J."/>
            <person name="Zhong H."/>
            <person name="Williams B.T."/>
            <person name="Zheng Y."/>
            <person name="Curson A.R.J."/>
            <person name="Sun C."/>
            <person name="Sun H."/>
            <person name="Song D."/>
            <person name="Wagner Mackenzie B."/>
            <person name="Bermejo Martinez A."/>
            <person name="Todd J.D."/>
            <person name="Zhang X.H."/>
        </authorList>
    </citation>
    <scope>NUCLEOTIDE SEQUENCE [LARGE SCALE GENOMIC DNA]</scope>
    <source>
        <strain evidence="5 6">ESS08</strain>
    </source>
</reference>
<dbReference type="GO" id="GO:0016788">
    <property type="term" value="F:hydrolase activity, acting on ester bonds"/>
    <property type="evidence" value="ECO:0007669"/>
    <property type="project" value="InterPro"/>
</dbReference>
<comment type="caution">
    <text evidence="5">The sequence shown here is derived from an EMBL/GenBank/DDBJ whole genome shotgun (WGS) entry which is preliminary data.</text>
</comment>
<dbReference type="InterPro" id="IPR008334">
    <property type="entry name" value="5'-Nucleotdase_C"/>
</dbReference>
<feature type="domain" description="Calcineurin-like phosphoesterase" evidence="3">
    <location>
        <begin position="7"/>
        <end position="240"/>
    </location>
</feature>
<dbReference type="Pfam" id="PF00149">
    <property type="entry name" value="Metallophos"/>
    <property type="match status" value="1"/>
</dbReference>
<dbReference type="SUPFAM" id="SSF56300">
    <property type="entry name" value="Metallo-dependent phosphatases"/>
    <property type="match status" value="1"/>
</dbReference>
<dbReference type="RefSeq" id="WP_213367558.1">
    <property type="nucleotide sequence ID" value="NZ_QTKX01000001.1"/>
</dbReference>
<sequence length="526" mass="59833">MEKRELVVLQTSDIHGNILPINYGNNEETNSGLAKLGSAFENVLKTSDCNLLIDNGDVIQGTPLTYHFARHMNDLDNPVVRVMKYLGYDGAVIGNHEFNYGQDLLKSAIRQSNFPWLSANIVIEHTKEPAFGKPYFIKTFTNGLRIAVIGVTTHYIPNWENPFNIMGLEFLDAFDTLKEWIEHLQETEQYDLLIVSYHGGFERDLETGDQTEQLTGENQAYRMCMEIPEIDILLTGHQHRQLSTQLNGVLVVQPGHKGLAFSKVSIKFENSKGKWTITEKTAEIIEIDETTHPDEKVLELTSEYEDSTQKWLDQPLGEIVGDMRVHSPLEVRKKDHPLIEFINKVQMDAAGVDISSTALFHNGAPGFPRNITMRDIVSNYVYPNTLKVITVSGQDIKDALEKSAEYFILNDEGEIQVNPSYETPKPQHYNYDMWEGIQYLFDISKPVGNRVTLLKYKGEPLNLDEEFDVVVNNYRAGGGGNFNMFKGKPVKKEIQTDMTELLADYIQRQGQIEATCNDNWRVLPHK</sequence>
<keyword evidence="2" id="KW-0378">Hydrolase</keyword>